<evidence type="ECO:0000256" key="1">
    <source>
        <dbReference type="SAM" id="MobiDB-lite"/>
    </source>
</evidence>
<name>A0A366S381_9HYPO</name>
<organism evidence="2 3">
    <name type="scientific">Fusarium coffeatum</name>
    <dbReference type="NCBI Taxonomy" id="231269"/>
    <lineage>
        <taxon>Eukaryota</taxon>
        <taxon>Fungi</taxon>
        <taxon>Dikarya</taxon>
        <taxon>Ascomycota</taxon>
        <taxon>Pezizomycotina</taxon>
        <taxon>Sordariomycetes</taxon>
        <taxon>Hypocreomycetidae</taxon>
        <taxon>Hypocreales</taxon>
        <taxon>Nectriaceae</taxon>
        <taxon>Fusarium</taxon>
        <taxon>Fusarium incarnatum-equiseti species complex</taxon>
    </lineage>
</organism>
<dbReference type="AlphaFoldDB" id="A0A366S381"/>
<comment type="caution">
    <text evidence="2">The sequence shown here is derived from an EMBL/GenBank/DDBJ whole genome shotgun (WGS) entry which is preliminary data.</text>
</comment>
<dbReference type="Proteomes" id="UP000253153">
    <property type="component" value="Unassembled WGS sequence"/>
</dbReference>
<proteinExistence type="predicted"/>
<protein>
    <submittedName>
        <fullName evidence="2">Uncharacterized protein</fullName>
    </submittedName>
</protein>
<keyword evidence="3" id="KW-1185">Reference proteome</keyword>
<gene>
    <name evidence="2" type="ORF">FIESC28_03958</name>
</gene>
<sequence>MTARQYEDDPTTKELRKKGRKALSAFRVVMSVNASASAAEASDQRRSEHEEQLLSVSSEILATLVDISHSLAVIANSGLARAGTTQMPDDRTWDASDDEDDD</sequence>
<dbReference type="GeneID" id="41993403"/>
<evidence type="ECO:0000313" key="2">
    <source>
        <dbReference type="EMBL" id="RBR23216.1"/>
    </source>
</evidence>
<reference evidence="2 3" key="1">
    <citation type="submission" date="2018-06" db="EMBL/GenBank/DDBJ databases">
        <title>Fusarium incarnatum-equiseti species complex species 28.</title>
        <authorList>
            <person name="Gardiner D.M."/>
        </authorList>
    </citation>
    <scope>NUCLEOTIDE SEQUENCE [LARGE SCALE GENOMIC DNA]</scope>
    <source>
        <strain evidence="2 3">FIESC_28</strain>
    </source>
</reference>
<feature type="region of interest" description="Disordered" evidence="1">
    <location>
        <begin position="81"/>
        <end position="102"/>
    </location>
</feature>
<dbReference type="RefSeq" id="XP_031017807.1">
    <property type="nucleotide sequence ID" value="XM_031158107.1"/>
</dbReference>
<dbReference type="OrthoDB" id="5105866at2759"/>
<dbReference type="EMBL" id="QKXC01000079">
    <property type="protein sequence ID" value="RBR23216.1"/>
    <property type="molecule type" value="Genomic_DNA"/>
</dbReference>
<accession>A0A366S381</accession>
<evidence type="ECO:0000313" key="3">
    <source>
        <dbReference type="Proteomes" id="UP000253153"/>
    </source>
</evidence>